<protein>
    <recommendedName>
        <fullName evidence="9">Thiamine-phosphate synthase</fullName>
        <ecNumber evidence="9">2.5.1.3</ecNumber>
    </recommendedName>
    <alternativeName>
        <fullName evidence="9">Thiamine-phosphate pyrophosphorylase</fullName>
    </alternativeName>
</protein>
<feature type="domain" description="Pyridoxamine kinase/Phosphomethylpyrimidine kinase" evidence="12">
    <location>
        <begin position="14"/>
        <end position="247"/>
    </location>
</feature>
<dbReference type="InterPro" id="IPR034291">
    <property type="entry name" value="TMP_synthase"/>
</dbReference>
<dbReference type="Gene3D" id="3.40.1190.20">
    <property type="match status" value="1"/>
</dbReference>
<evidence type="ECO:0000313" key="13">
    <source>
        <dbReference type="EMBL" id="MBW7570472.1"/>
    </source>
</evidence>
<keyword evidence="3" id="KW-0479">Metal-binding</keyword>
<reference evidence="13 14" key="1">
    <citation type="submission" date="2021-03" db="EMBL/GenBank/DDBJ databases">
        <title>Succinivibrio sp. nov. isolated from feces of cow.</title>
        <authorList>
            <person name="Choi J.-Y."/>
        </authorList>
    </citation>
    <scope>NUCLEOTIDE SEQUENCE [LARGE SCALE GENOMIC DNA]</scope>
    <source>
        <strain evidence="13 14">AGMB01872</strain>
    </source>
</reference>
<keyword evidence="14" id="KW-1185">Reference proteome</keyword>
<comment type="catalytic activity">
    <reaction evidence="7 9">
        <text>2-(2-carboxy-4-methylthiazol-5-yl)ethyl phosphate + 4-amino-2-methyl-5-(diphosphooxymethyl)pyrimidine + 2 H(+) = thiamine phosphate + CO2 + diphosphate</text>
        <dbReference type="Rhea" id="RHEA:47848"/>
        <dbReference type="ChEBI" id="CHEBI:15378"/>
        <dbReference type="ChEBI" id="CHEBI:16526"/>
        <dbReference type="ChEBI" id="CHEBI:33019"/>
        <dbReference type="ChEBI" id="CHEBI:37575"/>
        <dbReference type="ChEBI" id="CHEBI:57841"/>
        <dbReference type="ChEBI" id="CHEBI:62890"/>
        <dbReference type="EC" id="2.5.1.3"/>
    </reaction>
</comment>
<dbReference type="InterPro" id="IPR013785">
    <property type="entry name" value="Aldolase_TIM"/>
</dbReference>
<evidence type="ECO:0000256" key="6">
    <source>
        <dbReference type="ARBA" id="ARBA00047334"/>
    </source>
</evidence>
<dbReference type="NCBIfam" id="TIGR00693">
    <property type="entry name" value="thiE"/>
    <property type="match status" value="1"/>
</dbReference>
<dbReference type="InterPro" id="IPR013749">
    <property type="entry name" value="PM/HMP-P_kinase-1"/>
</dbReference>
<comment type="pathway">
    <text evidence="1 10">Cofactor biosynthesis; thiamine diphosphate biosynthesis; thiamine phosphate from 4-amino-2-methyl-5-diphosphomethylpyrimidine and 4-methyl-5-(2-phosphoethyl)-thiazole: step 1/1.</text>
</comment>
<dbReference type="EC" id="2.5.1.3" evidence="9"/>
<dbReference type="InterPro" id="IPR036206">
    <property type="entry name" value="ThiamineP_synth_sf"/>
</dbReference>
<dbReference type="Pfam" id="PF08543">
    <property type="entry name" value="Phos_pyr_kin"/>
    <property type="match status" value="1"/>
</dbReference>
<dbReference type="NCBIfam" id="NF002904">
    <property type="entry name" value="PRK03512.1"/>
    <property type="match status" value="1"/>
</dbReference>
<evidence type="ECO:0000256" key="8">
    <source>
        <dbReference type="ARBA" id="ARBA00047883"/>
    </source>
</evidence>
<dbReference type="PANTHER" id="PTHR20858">
    <property type="entry name" value="PHOSPHOMETHYLPYRIMIDINE KINASE"/>
    <property type="match status" value="1"/>
</dbReference>
<dbReference type="RefSeq" id="WP_219937695.1">
    <property type="nucleotide sequence ID" value="NZ_JAGFNY010000018.1"/>
</dbReference>
<evidence type="ECO:0000313" key="14">
    <source>
        <dbReference type="Proteomes" id="UP000731465"/>
    </source>
</evidence>
<dbReference type="Gene3D" id="3.20.20.70">
    <property type="entry name" value="Aldolase class I"/>
    <property type="match status" value="1"/>
</dbReference>
<dbReference type="InterPro" id="IPR022998">
    <property type="entry name" value="ThiamineP_synth_TenI"/>
</dbReference>
<gene>
    <name evidence="13" type="primary">thiE</name>
    <name evidence="13" type="ORF">J5V48_06125</name>
</gene>
<dbReference type="EMBL" id="JAGFNY010000018">
    <property type="protein sequence ID" value="MBW7570472.1"/>
    <property type="molecule type" value="Genomic_DNA"/>
</dbReference>
<evidence type="ECO:0000256" key="10">
    <source>
        <dbReference type="RuleBase" id="RU004253"/>
    </source>
</evidence>
<dbReference type="InterPro" id="IPR029056">
    <property type="entry name" value="Ribokinase-like"/>
</dbReference>
<evidence type="ECO:0000256" key="4">
    <source>
        <dbReference type="ARBA" id="ARBA00022842"/>
    </source>
</evidence>
<comment type="catalytic activity">
    <reaction evidence="8 9">
        <text>2-[(2R,5Z)-2-carboxy-4-methylthiazol-5(2H)-ylidene]ethyl phosphate + 4-amino-2-methyl-5-(diphosphooxymethyl)pyrimidine + 2 H(+) = thiamine phosphate + CO2 + diphosphate</text>
        <dbReference type="Rhea" id="RHEA:47844"/>
        <dbReference type="ChEBI" id="CHEBI:15378"/>
        <dbReference type="ChEBI" id="CHEBI:16526"/>
        <dbReference type="ChEBI" id="CHEBI:33019"/>
        <dbReference type="ChEBI" id="CHEBI:37575"/>
        <dbReference type="ChEBI" id="CHEBI:57841"/>
        <dbReference type="ChEBI" id="CHEBI:62899"/>
        <dbReference type="EC" id="2.5.1.3"/>
    </reaction>
</comment>
<sequence>MNSNEKVLIIAGLDSSSGAGLVSDCITIRDFECYPLNCVTTLTAQSFDRIYKAKSVDFDMFKDTLDVLVSDNRDIKAVKISLVSDLNFIDYLIEKLSTQLKGVKVVFDPILKGTKGSLNTADIKSVLKKFLPYVDIFTPNLYEAEYLSDSKIKTDDDIQSASSLFRSYGAKSVIIKGGHSSDDEFCSDYFQSDEFTFVLRQKRTSKAGVHGGGCALSSALAALLAKNFALHDAAVIANAYTTKGVREPDLASENLVRAPFGHHGLNLDLKDMPYVLQQGFPVSKESFAPCPLKMGLYPVVDSYEWIERLVNLGVKTIQLRIKDKQRDDLYLQIQKSVEFCKQKNVRLFIDDHYELAIKAGAYGVHLGMEDLLKADVEKIRKSGLRLGVSTHGAYETLKAVSLKPSYIALGHIFETQSKIMPSKPQGVYKLNLLMRILKSAFSTVAIGGIKLDNVKSVVQTGVGSVALITGITKADDVDSTVKQWLEICSDGGESSWK</sequence>
<evidence type="ECO:0000256" key="3">
    <source>
        <dbReference type="ARBA" id="ARBA00022723"/>
    </source>
</evidence>
<comment type="caution">
    <text evidence="13">The sequence shown here is derived from an EMBL/GenBank/DDBJ whole genome shotgun (WGS) entry which is preliminary data.</text>
</comment>
<evidence type="ECO:0000256" key="5">
    <source>
        <dbReference type="ARBA" id="ARBA00022977"/>
    </source>
</evidence>
<dbReference type="Proteomes" id="UP000731465">
    <property type="component" value="Unassembled WGS sequence"/>
</dbReference>
<evidence type="ECO:0000256" key="7">
    <source>
        <dbReference type="ARBA" id="ARBA00047851"/>
    </source>
</evidence>
<keyword evidence="4" id="KW-0460">Magnesium</keyword>
<dbReference type="SUPFAM" id="SSF53613">
    <property type="entry name" value="Ribokinase-like"/>
    <property type="match status" value="1"/>
</dbReference>
<organism evidence="13 14">
    <name type="scientific">Succinivibrio faecicola</name>
    <dbReference type="NCBI Taxonomy" id="2820300"/>
    <lineage>
        <taxon>Bacteria</taxon>
        <taxon>Pseudomonadati</taxon>
        <taxon>Pseudomonadota</taxon>
        <taxon>Gammaproteobacteria</taxon>
        <taxon>Aeromonadales</taxon>
        <taxon>Succinivibrionaceae</taxon>
        <taxon>Succinivibrio</taxon>
    </lineage>
</organism>
<dbReference type="Pfam" id="PF02581">
    <property type="entry name" value="TMP-TENI"/>
    <property type="match status" value="1"/>
</dbReference>
<evidence type="ECO:0000259" key="12">
    <source>
        <dbReference type="Pfam" id="PF08543"/>
    </source>
</evidence>
<proteinExistence type="inferred from homology"/>
<comment type="catalytic activity">
    <reaction evidence="6 9">
        <text>4-methyl-5-(2-phosphooxyethyl)-thiazole + 4-amino-2-methyl-5-(diphosphooxymethyl)pyrimidine + H(+) = thiamine phosphate + diphosphate</text>
        <dbReference type="Rhea" id="RHEA:22328"/>
        <dbReference type="ChEBI" id="CHEBI:15378"/>
        <dbReference type="ChEBI" id="CHEBI:33019"/>
        <dbReference type="ChEBI" id="CHEBI:37575"/>
        <dbReference type="ChEBI" id="CHEBI:57841"/>
        <dbReference type="ChEBI" id="CHEBI:58296"/>
        <dbReference type="EC" id="2.5.1.3"/>
    </reaction>
</comment>
<keyword evidence="2 9" id="KW-0808">Transferase</keyword>
<feature type="domain" description="Thiamine phosphate synthase/TenI" evidence="11">
    <location>
        <begin position="302"/>
        <end position="471"/>
    </location>
</feature>
<evidence type="ECO:0000256" key="9">
    <source>
        <dbReference type="RuleBase" id="RU003826"/>
    </source>
</evidence>
<dbReference type="PANTHER" id="PTHR20858:SF17">
    <property type="entry name" value="HYDROXYMETHYLPYRIMIDINE_PHOSPHOMETHYLPYRIMIDINE KINASE THI20-RELATED"/>
    <property type="match status" value="1"/>
</dbReference>
<evidence type="ECO:0000256" key="2">
    <source>
        <dbReference type="ARBA" id="ARBA00022679"/>
    </source>
</evidence>
<dbReference type="CDD" id="cd00564">
    <property type="entry name" value="TMP_TenI"/>
    <property type="match status" value="1"/>
</dbReference>
<keyword evidence="5 9" id="KW-0784">Thiamine biosynthesis</keyword>
<evidence type="ECO:0000256" key="1">
    <source>
        <dbReference type="ARBA" id="ARBA00005165"/>
    </source>
</evidence>
<evidence type="ECO:0000259" key="11">
    <source>
        <dbReference type="Pfam" id="PF02581"/>
    </source>
</evidence>
<name>A0ABS7DGR1_9GAMM</name>
<dbReference type="SUPFAM" id="SSF51391">
    <property type="entry name" value="Thiamin phosphate synthase"/>
    <property type="match status" value="1"/>
</dbReference>
<dbReference type="GO" id="GO:0004789">
    <property type="term" value="F:thiamine-phosphate diphosphorylase activity"/>
    <property type="evidence" value="ECO:0007669"/>
    <property type="project" value="UniProtKB-EC"/>
</dbReference>
<comment type="similarity">
    <text evidence="9">Belongs to the thiamine-phosphate synthase family.</text>
</comment>
<accession>A0ABS7DGR1</accession>